<protein>
    <submittedName>
        <fullName evidence="2">Uncharacterized protein</fullName>
    </submittedName>
</protein>
<reference evidence="2 3" key="1">
    <citation type="journal article" date="2018" name="Front. Microbiol.">
        <title>Jumbo Bacteriophages Are Represented Within an Increasing Diversity of Environmental Viruses Infecting the Emerging Phytopathogen, Dickeya solani.</title>
        <authorList>
            <person name="Day A.W."/>
            <person name="Ahn J."/>
            <person name="Salmond G.P.C."/>
        </authorList>
    </citation>
    <scope>NUCLEOTIDE SEQUENCE [LARGE SCALE GENOMIC DNA]</scope>
</reference>
<organism evidence="2 3">
    <name type="scientific">Dickeya phage vB_DsoM_JA29</name>
    <dbReference type="NCBI Taxonomy" id="2283031"/>
    <lineage>
        <taxon>Viruses</taxon>
        <taxon>Duplodnaviria</taxon>
        <taxon>Heunggongvirae</taxon>
        <taxon>Uroviricota</taxon>
        <taxon>Caudoviricetes</taxon>
        <taxon>Salmondvirus</taxon>
        <taxon>Salmondvirus JA29</taxon>
    </lineage>
</organism>
<feature type="region of interest" description="Disordered" evidence="1">
    <location>
        <begin position="171"/>
        <end position="197"/>
    </location>
</feature>
<evidence type="ECO:0000313" key="2">
    <source>
        <dbReference type="EMBL" id="AXG66957.1"/>
    </source>
</evidence>
<evidence type="ECO:0000256" key="1">
    <source>
        <dbReference type="SAM" id="MobiDB-lite"/>
    </source>
</evidence>
<dbReference type="Proteomes" id="UP000263326">
    <property type="component" value="Segment"/>
</dbReference>
<accession>A0A384ZXK2</accession>
<dbReference type="EMBL" id="MH460461">
    <property type="protein sequence ID" value="AXG66957.1"/>
    <property type="molecule type" value="Genomic_DNA"/>
</dbReference>
<name>A0A384ZXK2_9CAUD</name>
<proteinExistence type="predicted"/>
<gene>
    <name evidence="2" type="ORF">JA29_231</name>
</gene>
<keyword evidence="3" id="KW-1185">Reference proteome</keyword>
<sequence length="197" mass="22694">MSSVSCLVIRCNQKQFEAKEIFSYLRIKAKLSTVSAVMLAVEDAGRYSFYILRDLFYFRNVSKSKTDKPFTIKWTEHPEPVTQNQLLDGNRWHLTQFFNSDRGLDSGYMVSELQTATNVSLTHCQRFFVDPETTVPRNRVKRVVERNPFLKSATVGEIIREMNRRGYEMTYAPKENSNEKDGNGNGSVVEGQSAEER</sequence>
<evidence type="ECO:0000313" key="3">
    <source>
        <dbReference type="Proteomes" id="UP000263326"/>
    </source>
</evidence>